<evidence type="ECO:0000313" key="2">
    <source>
        <dbReference type="Proteomes" id="UP001501469"/>
    </source>
</evidence>
<comment type="caution">
    <text evidence="1">The sequence shown here is derived from an EMBL/GenBank/DDBJ whole genome shotgun (WGS) entry which is preliminary data.</text>
</comment>
<organism evidence="1 2">
    <name type="scientific">Hymenobacter glaciei</name>
    <dbReference type="NCBI Taxonomy" id="877209"/>
    <lineage>
        <taxon>Bacteria</taxon>
        <taxon>Pseudomonadati</taxon>
        <taxon>Bacteroidota</taxon>
        <taxon>Cytophagia</taxon>
        <taxon>Cytophagales</taxon>
        <taxon>Hymenobacteraceae</taxon>
        <taxon>Hymenobacter</taxon>
    </lineage>
</organism>
<proteinExistence type="predicted"/>
<reference evidence="2" key="1">
    <citation type="journal article" date="2019" name="Int. J. Syst. Evol. Microbiol.">
        <title>The Global Catalogue of Microorganisms (GCM) 10K type strain sequencing project: providing services to taxonomists for standard genome sequencing and annotation.</title>
        <authorList>
            <consortium name="The Broad Institute Genomics Platform"/>
            <consortium name="The Broad Institute Genome Sequencing Center for Infectious Disease"/>
            <person name="Wu L."/>
            <person name="Ma J."/>
        </authorList>
    </citation>
    <scope>NUCLEOTIDE SEQUENCE [LARGE SCALE GENOMIC DNA]</scope>
    <source>
        <strain evidence="2">JCM 17225</strain>
    </source>
</reference>
<dbReference type="EMBL" id="BAABDK010000025">
    <property type="protein sequence ID" value="GAA4043408.1"/>
    <property type="molecule type" value="Genomic_DNA"/>
</dbReference>
<dbReference type="InterPro" id="IPR025048">
    <property type="entry name" value="DUF3987"/>
</dbReference>
<keyword evidence="2" id="KW-1185">Reference proteome</keyword>
<accession>A0ABP7UHB4</accession>
<protein>
    <recommendedName>
        <fullName evidence="3">DUF3987 domain-containing protein</fullName>
    </recommendedName>
</protein>
<evidence type="ECO:0000313" key="1">
    <source>
        <dbReference type="EMBL" id="GAA4043408.1"/>
    </source>
</evidence>
<name>A0ABP7UHB4_9BACT</name>
<dbReference type="Proteomes" id="UP001501469">
    <property type="component" value="Unassembled WGS sequence"/>
</dbReference>
<sequence>MAFFCNEKGVPLADLEAYALDQYAAADFPPREIQRTVCGIYTRERGAHGCKPFAPRDSNVFNTSRPAESPLPESVRLPLTFPPEVYQALPDFLRRACLPFEGHEKAIMLLGTLAVLSGCFPAVGGTYNKRRFGLNLFVFIIAPAASGKSTLAWARRLAWPQHKALTEASRAARQDYEEEVLAYKNAGKAKASLSPPPATPPPYKMLFLPGNTTAAALLTALAENDGRGIICETEADTLSGALGADFGNFSDVLRKAFQHEPVSLLRKTDRQHVDLASPALSIALTGTPGQLPRLMPTAEDGLLSRFLFYVFEQSPTWQDVGPDAGPPLDPYFDRLASEVTDMMAALPAAEENSAYPVEITLSPADWQRLNQAGAAGLNEALALGGGAGGSSAFRLGLIAWRIAGLLTLLRHFERGEALTSGLEAGSVDVGTALAIMDTGRAHALAVLATLAQPASRSGKFEAKAEKEAKARALGAQGLSSRAIAEQTGVHHTTVARWNRE</sequence>
<gene>
    <name evidence="1" type="ORF">GCM10022409_31750</name>
</gene>
<evidence type="ECO:0008006" key="3">
    <source>
        <dbReference type="Google" id="ProtNLM"/>
    </source>
</evidence>
<dbReference type="Pfam" id="PF13148">
    <property type="entry name" value="DUF3987"/>
    <property type="match status" value="1"/>
</dbReference>